<name>J7CV20_ENTFC</name>
<keyword evidence="2 4" id="KW-0067">ATP-binding</keyword>
<evidence type="ECO:0000256" key="2">
    <source>
        <dbReference type="ARBA" id="ARBA00022840"/>
    </source>
</evidence>
<evidence type="ECO:0000313" key="5">
    <source>
        <dbReference type="Proteomes" id="UP000006403"/>
    </source>
</evidence>
<gene>
    <name evidence="4" type="ORF">HMPREF1348_01721</name>
</gene>
<dbReference type="GO" id="GO:0005524">
    <property type="term" value="F:ATP binding"/>
    <property type="evidence" value="ECO:0007669"/>
    <property type="project" value="UniProtKB-KW"/>
</dbReference>
<dbReference type="SMART" id="SM00382">
    <property type="entry name" value="AAA"/>
    <property type="match status" value="2"/>
</dbReference>
<protein>
    <submittedName>
        <fullName evidence="4">ABC transporter, ATP-binding protein</fullName>
    </submittedName>
</protein>
<sequence length="531" mass="61150">MYGSFCVHQTLASSLASSENRTGLFLRGDGIMSKIEIKNLTFGYDSQGTLLFEQANLNFDTQWKLGLIGRNGRGKTTLLNILQNKLPYQGQVIHQQAFVYFPQQTKDKERLTYYVLNEITDFEIWEIERELQLMQTDPEILWREFSTLSGGEKTKVLLALLFVDDTHFPLIDEPTNHLDISGRKQVAAYLKKKKQGFIVVSHDRGFINEVVDHVLAIEKSQLELYQGNFSIYEEQKKLRDEFEIAQNLKLKKEVSRLKKTAAEKAEWSRSREGDKTKKKVGFIDTESRRVNKGAVGADAARTMKRAKAIVNRMETQISEKEKLLKDIEYIDALTMNSQVSHHKRLLSVENLQLGYENLLFEPVHFTIEPHQRVAISGPNGAGKSSIIHYLLGTFNGKVVGEKSQPKHLTISYVRQNYEDNRGTLAEFAEKNRVDYQAFLNNLRKLGMERDVFHNKIEQMSMGQRKKVELAKSLSQPAELYIWDEPLNYLDVFNQEQLEQLILNVKPAMLLVEHDQTFLDKVSTEIISLEKI</sequence>
<evidence type="ECO:0000313" key="4">
    <source>
        <dbReference type="EMBL" id="EJY45042.1"/>
    </source>
</evidence>
<dbReference type="PANTHER" id="PTHR42855">
    <property type="entry name" value="ABC TRANSPORTER ATP-BINDING SUBUNIT"/>
    <property type="match status" value="1"/>
</dbReference>
<dbReference type="InterPro" id="IPR003439">
    <property type="entry name" value="ABC_transporter-like_ATP-bd"/>
</dbReference>
<dbReference type="SUPFAM" id="SSF52540">
    <property type="entry name" value="P-loop containing nucleoside triphosphate hydrolases"/>
    <property type="match status" value="2"/>
</dbReference>
<reference evidence="4 5" key="1">
    <citation type="submission" date="2012-04" db="EMBL/GenBank/DDBJ databases">
        <authorList>
            <person name="Weinstock G."/>
            <person name="Sodergren E."/>
            <person name="Lobos E.A."/>
            <person name="Fulton L."/>
            <person name="Fulton R."/>
            <person name="Courtney L."/>
            <person name="Fronick C."/>
            <person name="O'Laughlin M."/>
            <person name="Godfrey J."/>
            <person name="Wilson R.M."/>
            <person name="Miner T."/>
            <person name="Farmer C."/>
            <person name="Delehaunty K."/>
            <person name="Cordes M."/>
            <person name="Minx P."/>
            <person name="Tomlinson C."/>
            <person name="Chen J."/>
            <person name="Wollam A."/>
            <person name="Pepin K.H."/>
            <person name="Bhonagiri V."/>
            <person name="Zhang X."/>
            <person name="Suruliraj S."/>
            <person name="Warren W."/>
            <person name="Mitreva M."/>
            <person name="Mardis E.R."/>
            <person name="Wilson R.K."/>
        </authorList>
    </citation>
    <scope>NUCLEOTIDE SEQUENCE [LARGE SCALE GENOMIC DNA]</scope>
    <source>
        <strain evidence="4 5">505</strain>
    </source>
</reference>
<dbReference type="GO" id="GO:0016887">
    <property type="term" value="F:ATP hydrolysis activity"/>
    <property type="evidence" value="ECO:0007669"/>
    <property type="project" value="InterPro"/>
</dbReference>
<dbReference type="Proteomes" id="UP000006403">
    <property type="component" value="Unassembled WGS sequence"/>
</dbReference>
<dbReference type="PANTHER" id="PTHR42855:SF2">
    <property type="entry name" value="DRUG RESISTANCE ABC TRANSPORTER,ATP-BINDING PROTEIN"/>
    <property type="match status" value="1"/>
</dbReference>
<dbReference type="InterPro" id="IPR027417">
    <property type="entry name" value="P-loop_NTPase"/>
</dbReference>
<dbReference type="InterPro" id="IPR003593">
    <property type="entry name" value="AAA+_ATPase"/>
</dbReference>
<dbReference type="InterPro" id="IPR051309">
    <property type="entry name" value="ABCF_ATPase"/>
</dbReference>
<comment type="caution">
    <text evidence="4">The sequence shown here is derived from an EMBL/GenBank/DDBJ whole genome shotgun (WGS) entry which is preliminary data.</text>
</comment>
<dbReference type="PATRIC" id="fig|1134806.3.peg.1638"/>
<dbReference type="InterPro" id="IPR017871">
    <property type="entry name" value="ABC_transporter-like_CS"/>
</dbReference>
<dbReference type="EMBL" id="AMBL01000054">
    <property type="protein sequence ID" value="EJY45042.1"/>
    <property type="molecule type" value="Genomic_DNA"/>
</dbReference>
<proteinExistence type="predicted"/>
<keyword evidence="1" id="KW-0547">Nucleotide-binding</keyword>
<dbReference type="NCBIfam" id="NF000355">
    <property type="entry name" value="ribo_prot_ABC_F"/>
    <property type="match status" value="1"/>
</dbReference>
<feature type="domain" description="ABC transporter" evidence="3">
    <location>
        <begin position="35"/>
        <end position="244"/>
    </location>
</feature>
<dbReference type="PROSITE" id="PS50893">
    <property type="entry name" value="ABC_TRANSPORTER_2"/>
    <property type="match status" value="2"/>
</dbReference>
<accession>J7CV20</accession>
<dbReference type="PROSITE" id="PS00211">
    <property type="entry name" value="ABC_TRANSPORTER_1"/>
    <property type="match status" value="1"/>
</dbReference>
<evidence type="ECO:0000259" key="3">
    <source>
        <dbReference type="PROSITE" id="PS50893"/>
    </source>
</evidence>
<dbReference type="Gene3D" id="3.40.50.300">
    <property type="entry name" value="P-loop containing nucleotide triphosphate hydrolases"/>
    <property type="match status" value="2"/>
</dbReference>
<dbReference type="CDD" id="cd03221">
    <property type="entry name" value="ABCF_EF-3"/>
    <property type="match status" value="2"/>
</dbReference>
<dbReference type="NCBIfam" id="NF000167">
    <property type="entry name" value="ABCF_Lsa_all"/>
    <property type="match status" value="1"/>
</dbReference>
<organism evidence="4 5">
    <name type="scientific">Enterococcus faecium 505</name>
    <dbReference type="NCBI Taxonomy" id="1134806"/>
    <lineage>
        <taxon>Bacteria</taxon>
        <taxon>Bacillati</taxon>
        <taxon>Bacillota</taxon>
        <taxon>Bacilli</taxon>
        <taxon>Lactobacillales</taxon>
        <taxon>Enterococcaceae</taxon>
        <taxon>Enterococcus</taxon>
    </lineage>
</organism>
<dbReference type="AlphaFoldDB" id="J7CV20"/>
<dbReference type="HOGENOM" id="CLU_000604_36_3_9"/>
<dbReference type="Pfam" id="PF00005">
    <property type="entry name" value="ABC_tran"/>
    <property type="match status" value="2"/>
</dbReference>
<feature type="domain" description="ABC transporter" evidence="3">
    <location>
        <begin position="343"/>
        <end position="531"/>
    </location>
</feature>
<evidence type="ECO:0000256" key="1">
    <source>
        <dbReference type="ARBA" id="ARBA00022741"/>
    </source>
</evidence>